<evidence type="ECO:0000256" key="7">
    <source>
        <dbReference type="RuleBase" id="RU363032"/>
    </source>
</evidence>
<proteinExistence type="inferred from homology"/>
<feature type="transmembrane region" description="Helical" evidence="7">
    <location>
        <begin position="318"/>
        <end position="335"/>
    </location>
</feature>
<feature type="transmembrane region" description="Helical" evidence="7">
    <location>
        <begin position="182"/>
        <end position="208"/>
    </location>
</feature>
<dbReference type="Gene3D" id="1.10.3720.10">
    <property type="entry name" value="MetI-like"/>
    <property type="match status" value="1"/>
</dbReference>
<evidence type="ECO:0000256" key="6">
    <source>
        <dbReference type="ARBA" id="ARBA00023136"/>
    </source>
</evidence>
<dbReference type="InterPro" id="IPR051393">
    <property type="entry name" value="ABC_transporter_permease"/>
</dbReference>
<gene>
    <name evidence="9" type="primary">sugA_2</name>
    <name evidence="9" type="ORF">PMF13cell1_01639</name>
</gene>
<dbReference type="PROSITE" id="PS50928">
    <property type="entry name" value="ABC_TM1"/>
    <property type="match status" value="1"/>
</dbReference>
<dbReference type="InterPro" id="IPR000515">
    <property type="entry name" value="MetI-like"/>
</dbReference>
<feature type="transmembrane region" description="Helical" evidence="7">
    <location>
        <begin position="376"/>
        <end position="398"/>
    </location>
</feature>
<dbReference type="SUPFAM" id="SSF161098">
    <property type="entry name" value="MetI-like"/>
    <property type="match status" value="1"/>
</dbReference>
<reference evidence="9 10" key="1">
    <citation type="submission" date="2019-01" db="EMBL/GenBank/DDBJ databases">
        <title>PMF-metabolizing Aryl O-demethylase.</title>
        <authorList>
            <person name="Kim M."/>
        </authorList>
    </citation>
    <scope>NUCLEOTIDE SEQUENCE [LARGE SCALE GENOMIC DNA]</scope>
    <source>
        <strain evidence="9 10">PMF1</strain>
    </source>
</reference>
<feature type="transmembrane region" description="Helical" evidence="7">
    <location>
        <begin position="12"/>
        <end position="37"/>
    </location>
</feature>
<protein>
    <submittedName>
        <fullName evidence="9">Trehalose transport system permease protein SugA</fullName>
    </submittedName>
</protein>
<comment type="similarity">
    <text evidence="7">Belongs to the binding-protein-dependent transport system permease family.</text>
</comment>
<name>A0A4P6LUM0_9FIRM</name>
<organism evidence="9 10">
    <name type="scientific">Blautia producta</name>
    <dbReference type="NCBI Taxonomy" id="33035"/>
    <lineage>
        <taxon>Bacteria</taxon>
        <taxon>Bacillati</taxon>
        <taxon>Bacillota</taxon>
        <taxon>Clostridia</taxon>
        <taxon>Lachnospirales</taxon>
        <taxon>Lachnospiraceae</taxon>
        <taxon>Blautia</taxon>
    </lineage>
</organism>
<evidence type="ECO:0000256" key="3">
    <source>
        <dbReference type="ARBA" id="ARBA00022475"/>
    </source>
</evidence>
<dbReference type="AlphaFoldDB" id="A0A4P6LUM0"/>
<keyword evidence="2 7" id="KW-0813">Transport</keyword>
<dbReference type="RefSeq" id="WP_081960373.1">
    <property type="nucleotide sequence ID" value="NZ_CP035945.1"/>
</dbReference>
<evidence type="ECO:0000259" key="8">
    <source>
        <dbReference type="PROSITE" id="PS50928"/>
    </source>
</evidence>
<keyword evidence="5 7" id="KW-1133">Transmembrane helix</keyword>
<dbReference type="Pfam" id="PF00528">
    <property type="entry name" value="BPD_transp_1"/>
    <property type="match status" value="1"/>
</dbReference>
<keyword evidence="3" id="KW-1003">Cell membrane</keyword>
<dbReference type="EMBL" id="CP035945">
    <property type="protein sequence ID" value="QBE96101.1"/>
    <property type="molecule type" value="Genomic_DNA"/>
</dbReference>
<evidence type="ECO:0000256" key="4">
    <source>
        <dbReference type="ARBA" id="ARBA00022692"/>
    </source>
</evidence>
<evidence type="ECO:0000313" key="10">
    <source>
        <dbReference type="Proteomes" id="UP000289794"/>
    </source>
</evidence>
<evidence type="ECO:0000256" key="5">
    <source>
        <dbReference type="ARBA" id="ARBA00022989"/>
    </source>
</evidence>
<keyword evidence="4 7" id="KW-0812">Transmembrane</keyword>
<feature type="domain" description="ABC transmembrane type-1" evidence="8">
    <location>
        <begin position="183"/>
        <end position="399"/>
    </location>
</feature>
<sequence length="409" mass="45380">MIKRMTFKQFLFILPLLIFIGIFSIYPIVTSLVYTLFDYRTNDQQYNSFYMSEQLNEELFAQDLGYVSWFIETDMATEGLSSEDVAEFEEIKAEVDELLTTYEGSKGVKKVSSDTIKEIQAFNKDIRERLSDIYDRNAGLEMYNREGMPKILDDMDNCVVASNFIGLKGFAKLFTDTRFYKALLHTLLFTVISVAIELVIGMILALIMDKAIKGIGAVRTIALIPWAIPTAVSAMIWSYMYDGSYGIISKIFSVIGLIPKQSAMLLTANGAMTSVVISDVWKTAPYMALLLLAGLQIIDRGLYESASIDGAGPFKTFFSITLPLIKPSLLVALLFRTMDAFRVYDLIAILTGGGPGNGTESLSVYSYKLMFSQSNYGYGSVVVMGMAVCVAVIAVIYVKVLGAEVINND</sequence>
<accession>A0A4P6LUM0</accession>
<dbReference type="KEGG" id="bpro:PMF13cell1_01639"/>
<evidence type="ECO:0000313" key="9">
    <source>
        <dbReference type="EMBL" id="QBE96101.1"/>
    </source>
</evidence>
<dbReference type="Proteomes" id="UP000289794">
    <property type="component" value="Chromosome"/>
</dbReference>
<evidence type="ECO:0000256" key="1">
    <source>
        <dbReference type="ARBA" id="ARBA00004651"/>
    </source>
</evidence>
<dbReference type="InterPro" id="IPR035906">
    <property type="entry name" value="MetI-like_sf"/>
</dbReference>
<dbReference type="PANTHER" id="PTHR30193:SF37">
    <property type="entry name" value="INNER MEMBRANE ABC TRANSPORTER PERMEASE PROTEIN YCJO"/>
    <property type="match status" value="1"/>
</dbReference>
<dbReference type="PANTHER" id="PTHR30193">
    <property type="entry name" value="ABC TRANSPORTER PERMEASE PROTEIN"/>
    <property type="match status" value="1"/>
</dbReference>
<dbReference type="GO" id="GO:0055085">
    <property type="term" value="P:transmembrane transport"/>
    <property type="evidence" value="ECO:0007669"/>
    <property type="project" value="InterPro"/>
</dbReference>
<feature type="transmembrane region" description="Helical" evidence="7">
    <location>
        <begin position="220"/>
        <end position="241"/>
    </location>
</feature>
<comment type="subcellular location">
    <subcellularLocation>
        <location evidence="1 7">Cell membrane</location>
        <topology evidence="1 7">Multi-pass membrane protein</topology>
    </subcellularLocation>
</comment>
<dbReference type="GO" id="GO:0005886">
    <property type="term" value="C:plasma membrane"/>
    <property type="evidence" value="ECO:0007669"/>
    <property type="project" value="UniProtKB-SubCell"/>
</dbReference>
<dbReference type="CDD" id="cd06261">
    <property type="entry name" value="TM_PBP2"/>
    <property type="match status" value="1"/>
</dbReference>
<evidence type="ECO:0000256" key="2">
    <source>
        <dbReference type="ARBA" id="ARBA00022448"/>
    </source>
</evidence>
<keyword evidence="6 7" id="KW-0472">Membrane</keyword>